<dbReference type="Gene3D" id="6.10.140.530">
    <property type="match status" value="5"/>
</dbReference>
<evidence type="ECO:0000313" key="4">
    <source>
        <dbReference type="Proteomes" id="UP001183420"/>
    </source>
</evidence>
<dbReference type="SMART" id="SM00487">
    <property type="entry name" value="DEXDc"/>
    <property type="match status" value="1"/>
</dbReference>
<dbReference type="SUPFAM" id="SSF52540">
    <property type="entry name" value="P-loop containing nucleoside triphosphate hydrolases"/>
    <property type="match status" value="1"/>
</dbReference>
<sequence>MTGKTPLGSLWPHQQEAVEAIVAGWAKHPRVTAVMACGTGKTRVGVHSAFERVARPRALVVVPTRDLLAQTLMEWRDVLGEAALGQVLAICGDRHIMQRASDWNGGIASTNDAEEIARLAGMPGPVTAVATYDSLRAVADAHLLHGLKPWDVVIADEAHRTVGLHGRPWSTVHDDDLIKAKRRLYLTATPRIIESMAGADSAGYVASMDDPSVFGPEVHRLSYPDARAAGLLANYQVIVAVVTDEELRRAMSAPDGSDYFAIGRHAISPEALAKQLAVLRAAEEHQLGRIIAYTRLVRDSAWFAETLPDTALRTGLCVDRPLWTGLVHGQQSSAERLDVLDRLRAPGNERRIVFNSRVLGEGVDAPAVDGVAFLDGRDSVVDIVQALGRALRLGGLKEKTASVIIPVLLAQGQDPEEALNGSQWGTVWRVLRALRAHDQDLADTLDRAREDMGQPAKPTSTPAWELPDWLHVEGIPMPAGLVRAISTMTVQATTESWEEYYGALKAYHEREGDLSVPQSHRCESGLALGRWLSTQRQLYRAGRLPHSRRRRLDALGMVWNPMEAERRWVMAAATSYARSHGNLAVPVEHVTGDGIKLGAFLQRVRMGTTSLSDDEREVLNGLGMVWDTEEHRWTTMLDAARAYRQKYGDLLVPVAYSVPGDPPLNLGQWIVNQRAKESTLSPARRAQLDQLDMVWDVQDRRWQTMFEAAREFHSQHGNLDVPKEYPVIRDGITLQLLPWLHKQRDKRKAGTLTEDRIAKLSTIDMIWSISDAQWERGFRAAQAFYDDNGHLMVPPGFMADGSPPINLANWIGNQRSALKPGSERHERLDKIQMIWNVKEYRWQRNFELAQLFFEKEGHLNVPPSLTFERDGEEIRLARWLESQASAYRKGKLATDRLLQLTSIGMRWPR</sequence>
<reference evidence="4" key="1">
    <citation type="submission" date="2023-07" db="EMBL/GenBank/DDBJ databases">
        <title>30 novel species of actinomycetes from the DSMZ collection.</title>
        <authorList>
            <person name="Nouioui I."/>
        </authorList>
    </citation>
    <scope>NUCLEOTIDE SEQUENCE [LARGE SCALE GENOMIC DNA]</scope>
    <source>
        <strain evidence="4">DSM 44918</strain>
    </source>
</reference>
<dbReference type="PROSITE" id="PS51192">
    <property type="entry name" value="HELICASE_ATP_BIND_1"/>
    <property type="match status" value="1"/>
</dbReference>
<dbReference type="PROSITE" id="PS51194">
    <property type="entry name" value="HELICASE_CTER"/>
    <property type="match status" value="1"/>
</dbReference>
<evidence type="ECO:0000313" key="3">
    <source>
        <dbReference type="EMBL" id="MDT0321873.1"/>
    </source>
</evidence>
<proteinExistence type="predicted"/>
<dbReference type="CDD" id="cd18785">
    <property type="entry name" value="SF2_C"/>
    <property type="match status" value="1"/>
</dbReference>
<organism evidence="3 4">
    <name type="scientific">Streptomyces millisiae</name>
    <dbReference type="NCBI Taxonomy" id="3075542"/>
    <lineage>
        <taxon>Bacteria</taxon>
        <taxon>Bacillati</taxon>
        <taxon>Actinomycetota</taxon>
        <taxon>Actinomycetes</taxon>
        <taxon>Kitasatosporales</taxon>
        <taxon>Streptomycetaceae</taxon>
        <taxon>Streptomyces</taxon>
    </lineage>
</organism>
<dbReference type="InterPro" id="IPR001650">
    <property type="entry name" value="Helicase_C-like"/>
</dbReference>
<dbReference type="Proteomes" id="UP001183420">
    <property type="component" value="Unassembled WGS sequence"/>
</dbReference>
<evidence type="ECO:0000259" key="1">
    <source>
        <dbReference type="PROSITE" id="PS51192"/>
    </source>
</evidence>
<dbReference type="Pfam" id="PF03457">
    <property type="entry name" value="HA"/>
    <property type="match status" value="6"/>
</dbReference>
<accession>A0ABU2LX68</accession>
<dbReference type="InterPro" id="IPR027417">
    <property type="entry name" value="P-loop_NTPase"/>
</dbReference>
<evidence type="ECO:0000259" key="2">
    <source>
        <dbReference type="PROSITE" id="PS51194"/>
    </source>
</evidence>
<comment type="caution">
    <text evidence="3">The sequence shown here is derived from an EMBL/GenBank/DDBJ whole genome shotgun (WGS) entry which is preliminary data.</text>
</comment>
<dbReference type="PANTHER" id="PTHR33418:SF1">
    <property type="entry name" value="HELICASE-ASSOCIATED DOMAIN-CONTAINING PROTEIN"/>
    <property type="match status" value="1"/>
</dbReference>
<dbReference type="InterPro" id="IPR005114">
    <property type="entry name" value="Helicase_assoc"/>
</dbReference>
<dbReference type="Gene3D" id="3.40.50.300">
    <property type="entry name" value="P-loop containing nucleotide triphosphate hydrolases"/>
    <property type="match status" value="2"/>
</dbReference>
<keyword evidence="4" id="KW-1185">Reference proteome</keyword>
<dbReference type="RefSeq" id="WP_311602202.1">
    <property type="nucleotide sequence ID" value="NZ_JAVREM010000049.1"/>
</dbReference>
<dbReference type="Pfam" id="PF00271">
    <property type="entry name" value="Helicase_C"/>
    <property type="match status" value="1"/>
</dbReference>
<dbReference type="SMART" id="SM00490">
    <property type="entry name" value="HELICc"/>
    <property type="match status" value="1"/>
</dbReference>
<feature type="domain" description="Helicase ATP-binding" evidence="1">
    <location>
        <begin position="22"/>
        <end position="190"/>
    </location>
</feature>
<feature type="domain" description="Helicase C-terminal" evidence="2">
    <location>
        <begin position="271"/>
        <end position="453"/>
    </location>
</feature>
<dbReference type="InterPro" id="IPR014001">
    <property type="entry name" value="Helicase_ATP-bd"/>
</dbReference>
<gene>
    <name evidence="3" type="ORF">RNC47_26410</name>
</gene>
<dbReference type="InterPro" id="IPR006935">
    <property type="entry name" value="Helicase/UvrB_N"/>
</dbReference>
<dbReference type="EMBL" id="JAVREM010000049">
    <property type="protein sequence ID" value="MDT0321873.1"/>
    <property type="molecule type" value="Genomic_DNA"/>
</dbReference>
<protein>
    <submittedName>
        <fullName evidence="3">Helicase associated domain protein</fullName>
    </submittedName>
</protein>
<dbReference type="Pfam" id="PF04851">
    <property type="entry name" value="ResIII"/>
    <property type="match status" value="1"/>
</dbReference>
<name>A0ABU2LX68_9ACTN</name>
<dbReference type="PANTHER" id="PTHR33418">
    <property type="entry name" value="HELICASE-ASSOCIATED"/>
    <property type="match status" value="1"/>
</dbReference>